<feature type="transmembrane region" description="Helical" evidence="13">
    <location>
        <begin position="95"/>
        <end position="115"/>
    </location>
</feature>
<dbReference type="KEGG" id="cel:CELE_C54F6.4"/>
<feature type="transmembrane region" description="Helical" evidence="13">
    <location>
        <begin position="66"/>
        <end position="88"/>
    </location>
</feature>
<dbReference type="PaxDb" id="6239-C54F6.4"/>
<dbReference type="WormBase" id="C54F6.4a">
    <property type="protein sequence ID" value="CE52234"/>
    <property type="gene ID" value="WBGene00016922"/>
    <property type="gene designation" value="swt-2"/>
</dbReference>
<dbReference type="Proteomes" id="UP000001940">
    <property type="component" value="Chromosome V"/>
</dbReference>
<dbReference type="Bgee" id="WBGene00016922">
    <property type="expression patterns" value="Expressed in pharyngeal muscle cell (C elegans)"/>
</dbReference>
<reference evidence="14 15" key="1">
    <citation type="journal article" date="1998" name="Science">
        <title>Genome sequence of the nematode C. elegans: a platform for investigating biology.</title>
        <authorList>
            <consortium name="The C. elegans sequencing consortium"/>
            <person name="Sulson J.E."/>
            <person name="Waterston R."/>
        </authorList>
    </citation>
    <scope>NUCLEOTIDE SEQUENCE [LARGE SCALE GENOMIC DNA]</scope>
    <source>
        <strain evidence="14 15">Bristol N2</strain>
    </source>
</reference>
<dbReference type="Gene3D" id="1.20.1280.290">
    <property type="match status" value="2"/>
</dbReference>
<evidence type="ECO:0000313" key="14">
    <source>
        <dbReference type="EMBL" id="SOF58829.1"/>
    </source>
</evidence>
<comment type="subcellular location">
    <subcellularLocation>
        <location evidence="1 13">Cell membrane</location>
        <topology evidence="1 13">Multi-pass membrane protein</topology>
    </subcellularLocation>
    <subcellularLocation>
        <location evidence="2">Golgi apparatus membrane</location>
        <topology evidence="2">Multi-pass membrane protein</topology>
    </subcellularLocation>
</comment>
<dbReference type="OrthoDB" id="409725at2759"/>
<dbReference type="AGR" id="WB:WBGene00016922"/>
<dbReference type="eggNOG" id="KOG1623">
    <property type="taxonomic scope" value="Eukaryota"/>
</dbReference>
<feature type="transmembrane region" description="Helical" evidence="13">
    <location>
        <begin position="121"/>
        <end position="141"/>
    </location>
</feature>
<keyword evidence="4 13" id="KW-0813">Transport</keyword>
<evidence type="ECO:0000256" key="3">
    <source>
        <dbReference type="ARBA" id="ARBA00007809"/>
    </source>
</evidence>
<dbReference type="ExpressionAtlas" id="A0A2C9C3B1">
    <property type="expression patterns" value="baseline and differential"/>
</dbReference>
<dbReference type="PANTHER" id="PTHR10791:SF43">
    <property type="entry name" value="SUGAR TRANSPORTER SWEET-RELATED"/>
    <property type="match status" value="1"/>
</dbReference>
<organism evidence="14 15">
    <name type="scientific">Caenorhabditis elegans</name>
    <dbReference type="NCBI Taxonomy" id="6239"/>
    <lineage>
        <taxon>Eukaryota</taxon>
        <taxon>Metazoa</taxon>
        <taxon>Ecdysozoa</taxon>
        <taxon>Nematoda</taxon>
        <taxon>Chromadorea</taxon>
        <taxon>Rhabditida</taxon>
        <taxon>Rhabditina</taxon>
        <taxon>Rhabditomorpha</taxon>
        <taxon>Rhabditoidea</taxon>
        <taxon>Rhabditidae</taxon>
        <taxon>Peloderinae</taxon>
        <taxon>Caenorhabditis</taxon>
    </lineage>
</organism>
<dbReference type="AlphaFoldDB" id="A0A2C9C3B1"/>
<evidence type="ECO:0000256" key="2">
    <source>
        <dbReference type="ARBA" id="ARBA00004653"/>
    </source>
</evidence>
<keyword evidence="7 13" id="KW-0812">Transmembrane</keyword>
<evidence type="ECO:0000313" key="16">
    <source>
        <dbReference type="WormBase" id="C54F6.4a"/>
    </source>
</evidence>
<dbReference type="FunFam" id="1.20.1280.290:FF:000010">
    <property type="entry name" value="Sugar transporter SWEET"/>
    <property type="match status" value="1"/>
</dbReference>
<dbReference type="PANTHER" id="PTHR10791">
    <property type="entry name" value="RAG1-ACTIVATING PROTEIN 1"/>
    <property type="match status" value="1"/>
</dbReference>
<dbReference type="FunFam" id="1.20.1280.290:FF:000004">
    <property type="entry name" value="Sugar transporter SWEET"/>
    <property type="match status" value="1"/>
</dbReference>
<evidence type="ECO:0000256" key="1">
    <source>
        <dbReference type="ARBA" id="ARBA00004651"/>
    </source>
</evidence>
<comment type="similarity">
    <text evidence="3 13">Belongs to the SWEET sugar transporter family.</text>
</comment>
<dbReference type="Pfam" id="PF03083">
    <property type="entry name" value="MtN3_slv"/>
    <property type="match status" value="2"/>
</dbReference>
<dbReference type="GO" id="GO:0008643">
    <property type="term" value="P:carbohydrate transport"/>
    <property type="evidence" value="ECO:0000318"/>
    <property type="project" value="GO_Central"/>
</dbReference>
<keyword evidence="10" id="KW-0333">Golgi apparatus</keyword>
<evidence type="ECO:0000256" key="10">
    <source>
        <dbReference type="ARBA" id="ARBA00023034"/>
    </source>
</evidence>
<sequence>MTTFIIYFVSIVAFVFTIIQFFTGIPICLQIYRQGHVGDISGFPFLMGTLVLPFWLRYGFLRNDVMLISINCAGIPIAVFNAMFFLYFSKPKKYYMTQLSIVTIIILTMLMLIHFNPNVQFLGFVCIVLNLITFGSPLAGLRVVLRDREVITLPFVLCLVQLIVQCLWNLYGILIQDFFLVIPTAVGIMISLVQLSLFLIFPRKRDGYSPMAKVARCVFGSSNNRKEVPDEPQKIVVESNTVY</sequence>
<keyword evidence="8" id="KW-0677">Repeat</keyword>
<dbReference type="GO" id="GO:0005886">
    <property type="term" value="C:plasma membrane"/>
    <property type="evidence" value="ECO:0007669"/>
    <property type="project" value="UniProtKB-SubCell"/>
</dbReference>
<evidence type="ECO:0000256" key="9">
    <source>
        <dbReference type="ARBA" id="ARBA00022989"/>
    </source>
</evidence>
<dbReference type="GO" id="GO:0051119">
    <property type="term" value="F:sugar transmembrane transporter activity"/>
    <property type="evidence" value="ECO:0000318"/>
    <property type="project" value="GO_Central"/>
</dbReference>
<keyword evidence="9 13" id="KW-1133">Transmembrane helix</keyword>
<proteinExistence type="inferred from homology"/>
<dbReference type="InterPro" id="IPR047664">
    <property type="entry name" value="SWEET"/>
</dbReference>
<evidence type="ECO:0000256" key="8">
    <source>
        <dbReference type="ARBA" id="ARBA00022737"/>
    </source>
</evidence>
<name>A0A2C9C3B1_CAEEL</name>
<evidence type="ECO:0000256" key="12">
    <source>
        <dbReference type="ARBA" id="ARBA00055578"/>
    </source>
</evidence>
<dbReference type="CTD" id="183804"/>
<dbReference type="FunCoup" id="A0A2C9C3B1">
    <property type="interactions" value="232"/>
</dbReference>
<feature type="transmembrane region" description="Helical" evidence="13">
    <location>
        <begin position="41"/>
        <end position="60"/>
    </location>
</feature>
<evidence type="ECO:0000256" key="6">
    <source>
        <dbReference type="ARBA" id="ARBA00022597"/>
    </source>
</evidence>
<gene>
    <name evidence="14 16" type="primary">swt-2</name>
    <name evidence="16" type="ORF">C54F6.4</name>
    <name evidence="14" type="ORF">CELE_C54F6.4</name>
</gene>
<evidence type="ECO:0000256" key="4">
    <source>
        <dbReference type="ARBA" id="ARBA00022448"/>
    </source>
</evidence>
<dbReference type="GeneID" id="183804"/>
<keyword evidence="11 13" id="KW-0472">Membrane</keyword>
<evidence type="ECO:0000313" key="15">
    <source>
        <dbReference type="Proteomes" id="UP000001940"/>
    </source>
</evidence>
<accession>A0A2C9C3B1</accession>
<protein>
    <recommendedName>
        <fullName evidence="13">Sugar transporter SWEET</fullName>
    </recommendedName>
</protein>
<comment type="function">
    <text evidence="13">Mediates sugar transport across membranes.</text>
</comment>
<dbReference type="RefSeq" id="NP_001343830.1">
    <property type="nucleotide sequence ID" value="NM_001356697.2"/>
</dbReference>
<evidence type="ECO:0000256" key="13">
    <source>
        <dbReference type="RuleBase" id="RU910715"/>
    </source>
</evidence>
<feature type="transmembrane region" description="Helical" evidence="13">
    <location>
        <begin position="180"/>
        <end position="201"/>
    </location>
</feature>
<evidence type="ECO:0000256" key="7">
    <source>
        <dbReference type="ARBA" id="ARBA00022692"/>
    </source>
</evidence>
<dbReference type="GO" id="GO:0016020">
    <property type="term" value="C:membrane"/>
    <property type="evidence" value="ECO:0000318"/>
    <property type="project" value="GO_Central"/>
</dbReference>
<keyword evidence="15" id="KW-1185">Reference proteome</keyword>
<comment type="function">
    <text evidence="12">Mediates both low-affinity uptake and efflux of sugar across the membrane.</text>
</comment>
<feature type="transmembrane region" description="Helical" evidence="13">
    <location>
        <begin position="6"/>
        <end position="29"/>
    </location>
</feature>
<keyword evidence="6 13" id="KW-0762">Sugar transport</keyword>
<dbReference type="InterPro" id="IPR004316">
    <property type="entry name" value="SWEET_rpt"/>
</dbReference>
<keyword evidence="5" id="KW-1003">Cell membrane</keyword>
<dbReference type="SMR" id="A0A2C9C3B1"/>
<dbReference type="InParanoid" id="A0A2C9C3B1"/>
<dbReference type="GO" id="GO:0000139">
    <property type="term" value="C:Golgi membrane"/>
    <property type="evidence" value="ECO:0007669"/>
    <property type="project" value="UniProtKB-SubCell"/>
</dbReference>
<evidence type="ECO:0000256" key="5">
    <source>
        <dbReference type="ARBA" id="ARBA00022475"/>
    </source>
</evidence>
<evidence type="ECO:0000256" key="11">
    <source>
        <dbReference type="ARBA" id="ARBA00023136"/>
    </source>
</evidence>
<dbReference type="EMBL" id="BX284605">
    <property type="protein sequence ID" value="SOF58829.1"/>
    <property type="molecule type" value="Genomic_DNA"/>
</dbReference>
<feature type="transmembrane region" description="Helical" evidence="13">
    <location>
        <begin position="153"/>
        <end position="174"/>
    </location>
</feature>